<gene>
    <name evidence="3" type="ORF">ACFQ4A_12840</name>
</gene>
<evidence type="ECO:0000256" key="2">
    <source>
        <dbReference type="SAM" id="SignalP"/>
    </source>
</evidence>
<evidence type="ECO:0000313" key="4">
    <source>
        <dbReference type="Proteomes" id="UP001597178"/>
    </source>
</evidence>
<feature type="signal peptide" evidence="2">
    <location>
        <begin position="1"/>
        <end position="21"/>
    </location>
</feature>
<accession>A0ABW3ZWH9</accession>
<dbReference type="PROSITE" id="PS51257">
    <property type="entry name" value="PROKAR_LIPOPROTEIN"/>
    <property type="match status" value="1"/>
</dbReference>
<organism evidence="3 4">
    <name type="scientific">Lentibacillus salinarum</name>
    <dbReference type="NCBI Taxonomy" id="446820"/>
    <lineage>
        <taxon>Bacteria</taxon>
        <taxon>Bacillati</taxon>
        <taxon>Bacillota</taxon>
        <taxon>Bacilli</taxon>
        <taxon>Bacillales</taxon>
        <taxon>Bacillaceae</taxon>
        <taxon>Lentibacillus</taxon>
    </lineage>
</organism>
<dbReference type="EMBL" id="JBHTNH010000027">
    <property type="protein sequence ID" value="MFD1362543.1"/>
    <property type="molecule type" value="Genomic_DNA"/>
</dbReference>
<dbReference type="Pfam" id="PF01297">
    <property type="entry name" value="ZnuA"/>
    <property type="match status" value="1"/>
</dbReference>
<dbReference type="Proteomes" id="UP001597178">
    <property type="component" value="Unassembled WGS sequence"/>
</dbReference>
<sequence>MRIYRVMILLLIAGIFTVGCTQTKTETDTNTDLTIYTSIYPIQYAVEQIGGDSVDVESVYPPGVDAHTYEPSSKEMTAIAEGDTFIYLGAGMEGFAETAAQALDSQDTALIEIGADEALFHEDTGAHNSGNEEKHEEHHHGQAESEAHHHDQNPHIWLDPERMIDMASTIKDELIALNPESSEQYTENFNALKDDLLALDHQFRETLESKENKKILVSHAAYGYWEERYDIEQIAVSGLSSNHEPSQKELTTIMDQAEEHNLDYILFEQNSSDRVSEIIQDQIGAKSLQIHNLSVLTEADIKNGEDYLSLMKHNLEVLDQATE</sequence>
<dbReference type="InterPro" id="IPR006127">
    <property type="entry name" value="ZnuA-like"/>
</dbReference>
<comment type="caution">
    <text evidence="3">The sequence shown here is derived from an EMBL/GenBank/DDBJ whole genome shotgun (WGS) entry which is preliminary data.</text>
</comment>
<dbReference type="InterPro" id="IPR006129">
    <property type="entry name" value="AdhesinB"/>
</dbReference>
<feature type="chain" id="PRO_5045143427" evidence="2">
    <location>
        <begin position="22"/>
        <end position="323"/>
    </location>
</feature>
<dbReference type="PANTHER" id="PTHR42953">
    <property type="entry name" value="HIGH-AFFINITY ZINC UPTAKE SYSTEM PROTEIN ZNUA-RELATED"/>
    <property type="match status" value="1"/>
</dbReference>
<dbReference type="RefSeq" id="WP_382401197.1">
    <property type="nucleotide sequence ID" value="NZ_JBHTNH010000027.1"/>
</dbReference>
<dbReference type="InterPro" id="IPR050492">
    <property type="entry name" value="Bact_metal-bind_prot9"/>
</dbReference>
<name>A0ABW3ZWH9_9BACI</name>
<dbReference type="PANTHER" id="PTHR42953:SF8">
    <property type="entry name" value="ZINT DOMAIN-CONTAINING PROTEIN"/>
    <property type="match status" value="1"/>
</dbReference>
<evidence type="ECO:0000313" key="3">
    <source>
        <dbReference type="EMBL" id="MFD1362543.1"/>
    </source>
</evidence>
<feature type="region of interest" description="Disordered" evidence="1">
    <location>
        <begin position="123"/>
        <end position="152"/>
    </location>
</feature>
<protein>
    <submittedName>
        <fullName evidence="3">Metal ABC transporter solute-binding protein, Zn/Mn family</fullName>
    </submittedName>
</protein>
<keyword evidence="2" id="KW-0732">Signal</keyword>
<dbReference type="Gene3D" id="3.40.50.1980">
    <property type="entry name" value="Nitrogenase molybdenum iron protein domain"/>
    <property type="match status" value="2"/>
</dbReference>
<keyword evidence="4" id="KW-1185">Reference proteome</keyword>
<dbReference type="SUPFAM" id="SSF53807">
    <property type="entry name" value="Helical backbone' metal receptor"/>
    <property type="match status" value="1"/>
</dbReference>
<evidence type="ECO:0000256" key="1">
    <source>
        <dbReference type="SAM" id="MobiDB-lite"/>
    </source>
</evidence>
<dbReference type="PRINTS" id="PR00691">
    <property type="entry name" value="ADHESINB"/>
</dbReference>
<reference evidence="4" key="1">
    <citation type="journal article" date="2019" name="Int. J. Syst. Evol. Microbiol.">
        <title>The Global Catalogue of Microorganisms (GCM) 10K type strain sequencing project: providing services to taxonomists for standard genome sequencing and annotation.</title>
        <authorList>
            <consortium name="The Broad Institute Genomics Platform"/>
            <consortium name="The Broad Institute Genome Sequencing Center for Infectious Disease"/>
            <person name="Wu L."/>
            <person name="Ma J."/>
        </authorList>
    </citation>
    <scope>NUCLEOTIDE SEQUENCE [LARGE SCALE GENOMIC DNA]</scope>
    <source>
        <strain evidence="4">CCUG 54822</strain>
    </source>
</reference>
<proteinExistence type="predicted"/>